<dbReference type="RefSeq" id="WP_108633781.1">
    <property type="nucleotide sequence ID" value="NZ_QCXX01000003.1"/>
</dbReference>
<dbReference type="EMBL" id="QCXX01000003">
    <property type="protein sequence ID" value="PUV23852.1"/>
    <property type="molecule type" value="Genomic_DNA"/>
</dbReference>
<dbReference type="AlphaFoldDB" id="A0A363NSQ6"/>
<accession>A0A363NSQ6</accession>
<dbReference type="OrthoDB" id="1840793at2"/>
<keyword evidence="2" id="KW-1185">Reference proteome</keyword>
<proteinExistence type="predicted"/>
<protein>
    <submittedName>
        <fullName evidence="1">Uncharacterized protein</fullName>
    </submittedName>
</protein>
<comment type="caution">
    <text evidence="1">The sequence shown here is derived from an EMBL/GenBank/DDBJ whole genome shotgun (WGS) entry which is preliminary data.</text>
</comment>
<organism evidence="1 2">
    <name type="scientific">Sphingobacterium athyrii</name>
    <dbReference type="NCBI Taxonomy" id="2152717"/>
    <lineage>
        <taxon>Bacteria</taxon>
        <taxon>Pseudomonadati</taxon>
        <taxon>Bacteroidota</taxon>
        <taxon>Sphingobacteriia</taxon>
        <taxon>Sphingobacteriales</taxon>
        <taxon>Sphingobacteriaceae</taxon>
        <taxon>Sphingobacterium</taxon>
    </lineage>
</organism>
<evidence type="ECO:0000313" key="1">
    <source>
        <dbReference type="EMBL" id="PUV23852.1"/>
    </source>
</evidence>
<name>A0A363NSQ6_9SPHI</name>
<dbReference type="Proteomes" id="UP000250831">
    <property type="component" value="Unassembled WGS sequence"/>
</dbReference>
<evidence type="ECO:0000313" key="2">
    <source>
        <dbReference type="Proteomes" id="UP000250831"/>
    </source>
</evidence>
<reference evidence="1 2" key="1">
    <citation type="submission" date="2018-04" db="EMBL/GenBank/DDBJ databases">
        <title>Sphingobacterium sp. M46 Genome.</title>
        <authorList>
            <person name="Cheng J."/>
            <person name="Li Y."/>
        </authorList>
    </citation>
    <scope>NUCLEOTIDE SEQUENCE [LARGE SCALE GENOMIC DNA]</scope>
    <source>
        <strain evidence="1 2">M46</strain>
    </source>
</reference>
<sequence length="203" mass="23772">MGFFDNLFGKKIVLTPEMKIMAESLVENEWFRACGQQSIYNTEFKVEIADNIDEVEKKLAYKRDVKDFVTLDNLLIEAGRRSQLFLSLHHKNEMQHTWNNLTDIIVKEYISNQKFNFDLIQNNFNSLLGAQTDLYLRRVFINTLKEVYFKDFIEDYPTFLSKVTDIYLKGNVIIGWIGKFGSHEVQVKEISPISINDGVVNIW</sequence>
<gene>
    <name evidence="1" type="ORF">DCO56_10710</name>
</gene>